<dbReference type="EMBL" id="CP133772">
    <property type="protein sequence ID" value="WYY00957.1"/>
    <property type="molecule type" value="Genomic_DNA"/>
</dbReference>
<name>A0AAX4NHF9_9ARCH</name>
<feature type="transmembrane region" description="Helical" evidence="1">
    <location>
        <begin position="162"/>
        <end position="183"/>
    </location>
</feature>
<protein>
    <submittedName>
        <fullName evidence="3">MFS transporter</fullName>
    </submittedName>
</protein>
<dbReference type="PANTHER" id="PTHR23527:SF1">
    <property type="entry name" value="BLL3282 PROTEIN"/>
    <property type="match status" value="1"/>
</dbReference>
<accession>A0AAX4NHF9</accession>
<feature type="transmembrane region" description="Helical" evidence="1">
    <location>
        <begin position="204"/>
        <end position="228"/>
    </location>
</feature>
<dbReference type="PROSITE" id="PS50850">
    <property type="entry name" value="MFS"/>
    <property type="match status" value="1"/>
</dbReference>
<dbReference type="KEGG" id="omr:OXIME_001550"/>
<dbReference type="Gene3D" id="1.20.1250.20">
    <property type="entry name" value="MFS general substrate transporter like domains"/>
    <property type="match status" value="1"/>
</dbReference>
<feature type="transmembrane region" description="Helical" evidence="1">
    <location>
        <begin position="12"/>
        <end position="32"/>
    </location>
</feature>
<feature type="transmembrane region" description="Helical" evidence="1">
    <location>
        <begin position="270"/>
        <end position="288"/>
    </location>
</feature>
<evidence type="ECO:0000256" key="1">
    <source>
        <dbReference type="SAM" id="Phobius"/>
    </source>
</evidence>
<sequence length="402" mass="43802">MNRRLPVVIQSLLFMVLGNFTFSSYAPLAPFIKNAYLLNSTELGLITSIIFIGSFSVSFLSGAFVDGLGPSRAVKISFAVMALGSLTAALSHSYVQLVMGFYGIGFGYGLITPSTNRAVMEEYYPHHATPMGVKQSGVPIGAALSAVVLPVLAIHFGLQWSFVATIIIGGTIALLIPSGKVKNTETRRQKGYLRQVLGAGRNRSLLVISLCTAFLSWGQQSILTYYVVFLEQRGFAIIIAEIFLALLLSGAVFGRLFWASISSRIFNGNRLKSLVLIMVISSALFISFPTVSVSIFDAGFIAFFVGMSTVGWNSVYVTLISEIAPRSKVGLFSGLSLMVISVGTILGTPFAGFIRDRTHSYVVMWLTLGIALFSAAMFLLFMELRYRIYHVDRKETDFVSEA</sequence>
<dbReference type="InterPro" id="IPR020846">
    <property type="entry name" value="MFS_dom"/>
</dbReference>
<dbReference type="InterPro" id="IPR052952">
    <property type="entry name" value="MFS-Transporter"/>
</dbReference>
<dbReference type="Pfam" id="PF07690">
    <property type="entry name" value="MFS_1"/>
    <property type="match status" value="1"/>
</dbReference>
<feature type="transmembrane region" description="Helical" evidence="1">
    <location>
        <begin position="97"/>
        <end position="116"/>
    </location>
</feature>
<proteinExistence type="predicted"/>
<feature type="domain" description="Major facilitator superfamily (MFS) profile" evidence="2">
    <location>
        <begin position="7"/>
        <end position="387"/>
    </location>
</feature>
<dbReference type="RefSeq" id="WP_393972268.1">
    <property type="nucleotide sequence ID" value="NZ_CP133772.1"/>
</dbReference>
<evidence type="ECO:0000313" key="3">
    <source>
        <dbReference type="EMBL" id="WYY00957.1"/>
    </source>
</evidence>
<dbReference type="InterPro" id="IPR011701">
    <property type="entry name" value="MFS"/>
</dbReference>
<keyword evidence="1" id="KW-0812">Transmembrane</keyword>
<evidence type="ECO:0000313" key="4">
    <source>
        <dbReference type="Proteomes" id="UP001451606"/>
    </source>
</evidence>
<dbReference type="Proteomes" id="UP001451606">
    <property type="component" value="Chromosome"/>
</dbReference>
<keyword evidence="1" id="KW-0472">Membrane</keyword>
<dbReference type="InterPro" id="IPR036259">
    <property type="entry name" value="MFS_trans_sf"/>
</dbReference>
<feature type="transmembrane region" description="Helical" evidence="1">
    <location>
        <begin position="44"/>
        <end position="65"/>
    </location>
</feature>
<evidence type="ECO:0000259" key="2">
    <source>
        <dbReference type="PROSITE" id="PS50850"/>
    </source>
</evidence>
<reference evidence="3 4" key="1">
    <citation type="submission" date="2023-09" db="EMBL/GenBank/DDBJ databases">
        <authorList>
            <person name="Golyshina O.V."/>
            <person name="Lunev E.A."/>
            <person name="Bargiela R."/>
            <person name="Gaines M.C."/>
            <person name="Daum B."/>
            <person name="Bale N.J."/>
            <person name="Koenen M."/>
            <person name="Sinninghe Damst J.S."/>
            <person name="Yakimov M."/>
            <person name="Golyshin P.N."/>
        </authorList>
    </citation>
    <scope>NUCLEOTIDE SEQUENCE [LARGE SCALE GENOMIC DNA]</scope>
    <source>
        <strain evidence="3 4">M1</strain>
    </source>
</reference>
<keyword evidence="1" id="KW-1133">Transmembrane helix</keyword>
<feature type="transmembrane region" description="Helical" evidence="1">
    <location>
        <begin position="300"/>
        <end position="319"/>
    </location>
</feature>
<dbReference type="GeneID" id="95968288"/>
<dbReference type="GO" id="GO:0022857">
    <property type="term" value="F:transmembrane transporter activity"/>
    <property type="evidence" value="ECO:0007669"/>
    <property type="project" value="InterPro"/>
</dbReference>
<feature type="transmembrane region" description="Helical" evidence="1">
    <location>
        <begin position="137"/>
        <end position="156"/>
    </location>
</feature>
<dbReference type="SUPFAM" id="SSF103473">
    <property type="entry name" value="MFS general substrate transporter"/>
    <property type="match status" value="1"/>
</dbReference>
<gene>
    <name evidence="3" type="ORF">OXIME_001550</name>
</gene>
<organism evidence="3 4">
    <name type="scientific">Oxyplasma meridianum</name>
    <dbReference type="NCBI Taxonomy" id="3073602"/>
    <lineage>
        <taxon>Archaea</taxon>
        <taxon>Methanobacteriati</taxon>
        <taxon>Thermoplasmatota</taxon>
        <taxon>Thermoplasmata</taxon>
        <taxon>Thermoplasmatales</taxon>
        <taxon>Thermoplasmataceae</taxon>
        <taxon>Oxyplasma</taxon>
    </lineage>
</organism>
<feature type="transmembrane region" description="Helical" evidence="1">
    <location>
        <begin position="234"/>
        <end position="258"/>
    </location>
</feature>
<feature type="transmembrane region" description="Helical" evidence="1">
    <location>
        <begin position="360"/>
        <end position="381"/>
    </location>
</feature>
<dbReference type="PANTHER" id="PTHR23527">
    <property type="entry name" value="BLL3282 PROTEIN"/>
    <property type="match status" value="1"/>
</dbReference>
<feature type="transmembrane region" description="Helical" evidence="1">
    <location>
        <begin position="72"/>
        <end position="91"/>
    </location>
</feature>
<dbReference type="AlphaFoldDB" id="A0AAX4NHF9"/>
<keyword evidence="4" id="KW-1185">Reference proteome</keyword>
<feature type="transmembrane region" description="Helical" evidence="1">
    <location>
        <begin position="331"/>
        <end position="354"/>
    </location>
</feature>